<evidence type="ECO:0000256" key="8">
    <source>
        <dbReference type="ARBA" id="ARBA00023277"/>
    </source>
</evidence>
<keyword evidence="11" id="KW-0732">Signal</keyword>
<evidence type="ECO:0000313" key="13">
    <source>
        <dbReference type="EMBL" id="KAG4416396.1"/>
    </source>
</evidence>
<feature type="signal peptide" evidence="11">
    <location>
        <begin position="1"/>
        <end position="19"/>
    </location>
</feature>
<dbReference type="EMBL" id="JAFJYH010000187">
    <property type="protein sequence ID" value="KAG4416396.1"/>
    <property type="molecule type" value="Genomic_DNA"/>
</dbReference>
<keyword evidence="7 10" id="KW-0378">Hydrolase</keyword>
<dbReference type="EC" id="3.2.1.8" evidence="10"/>
<keyword evidence="10" id="KW-0326">Glycosidase</keyword>
<dbReference type="GO" id="GO:0005576">
    <property type="term" value="C:extracellular region"/>
    <property type="evidence" value="ECO:0007669"/>
    <property type="project" value="UniProtKB-SubCell"/>
</dbReference>
<protein>
    <recommendedName>
        <fullName evidence="10">Beta-xylanase</fullName>
        <ecNumber evidence="10">3.2.1.8</ecNumber>
    </recommendedName>
</protein>
<evidence type="ECO:0000259" key="12">
    <source>
        <dbReference type="PROSITE" id="PS51760"/>
    </source>
</evidence>
<feature type="chain" id="PRO_5034501578" description="Beta-xylanase" evidence="11">
    <location>
        <begin position="20"/>
        <end position="361"/>
    </location>
</feature>
<comment type="caution">
    <text evidence="13">The sequence shown here is derived from an EMBL/GenBank/DDBJ whole genome shotgun (WGS) entry which is preliminary data.</text>
</comment>
<dbReference type="Gene3D" id="3.20.20.80">
    <property type="entry name" value="Glycosidases"/>
    <property type="match status" value="1"/>
</dbReference>
<evidence type="ECO:0000256" key="7">
    <source>
        <dbReference type="ARBA" id="ARBA00022801"/>
    </source>
</evidence>
<evidence type="ECO:0000256" key="4">
    <source>
        <dbReference type="ARBA" id="ARBA00007495"/>
    </source>
</evidence>
<dbReference type="Pfam" id="PF00331">
    <property type="entry name" value="Glyco_hydro_10"/>
    <property type="match status" value="1"/>
</dbReference>
<sequence length="361" mass="40789">MRFQPTILAALAVVPLASAQLHALAVKAGLKYFGTATDVGELNNTEYVKILRDKKEWGQLVGSNGQKWFATEPEENKFNFTMGEVVTNLAKKDRRLLRCHTLVWHSQLAPWVESKTWTKATLTAAMVNHITRVAKHWKGQCYAWDVLNEALNEDGTYRNTTFLHHIGPEYIKIAFRAAAKADPHAKLYYNDYNLEEVSNKTNSARKNIVKYLQDDGIRIDGVGLQAHFVAGSAPTKEQQIENMELFADMDVEVAVTELDVRIDLPTNKTNLAAQAVDYANTVEACLEVDACVGVTVWDFYDPFSWVPDVFPGQGAATLWFADFTKHPAYQAIVDVLKKYIKDNEDDDHHHGGKGKWHHWRS</sequence>
<dbReference type="GO" id="GO:0031176">
    <property type="term" value="F:endo-1,4-beta-xylanase activity"/>
    <property type="evidence" value="ECO:0007669"/>
    <property type="project" value="UniProtKB-EC"/>
</dbReference>
<dbReference type="SMART" id="SM00633">
    <property type="entry name" value="Glyco_10"/>
    <property type="match status" value="1"/>
</dbReference>
<dbReference type="SUPFAM" id="SSF51445">
    <property type="entry name" value="(Trans)glycosidases"/>
    <property type="match status" value="1"/>
</dbReference>
<dbReference type="OrthoDB" id="3055998at2759"/>
<dbReference type="InterPro" id="IPR017853">
    <property type="entry name" value="GH"/>
</dbReference>
<comment type="catalytic activity">
    <reaction evidence="1 10">
        <text>Endohydrolysis of (1-&gt;4)-beta-D-xylosidic linkages in xylans.</text>
        <dbReference type="EC" id="3.2.1.8"/>
    </reaction>
</comment>
<evidence type="ECO:0000256" key="5">
    <source>
        <dbReference type="ARBA" id="ARBA00022525"/>
    </source>
</evidence>
<comment type="similarity">
    <text evidence="4 10">Belongs to the glycosyl hydrolase 10 (cellulase F) family.</text>
</comment>
<feature type="domain" description="GH10" evidence="12">
    <location>
        <begin position="24"/>
        <end position="335"/>
    </location>
</feature>
<comment type="pathway">
    <text evidence="3">Glycan degradation; xylan degradation.</text>
</comment>
<dbReference type="Proteomes" id="UP000664132">
    <property type="component" value="Unassembled WGS sequence"/>
</dbReference>
<dbReference type="InterPro" id="IPR001000">
    <property type="entry name" value="GH10_dom"/>
</dbReference>
<accession>A0A8H7W3K0</accession>
<proteinExistence type="inferred from homology"/>
<dbReference type="PROSITE" id="PS51760">
    <property type="entry name" value="GH10_2"/>
    <property type="match status" value="1"/>
</dbReference>
<evidence type="ECO:0000256" key="6">
    <source>
        <dbReference type="ARBA" id="ARBA00022651"/>
    </source>
</evidence>
<dbReference type="AlphaFoldDB" id="A0A8H7W3K0"/>
<evidence type="ECO:0000313" key="14">
    <source>
        <dbReference type="Proteomes" id="UP000664132"/>
    </source>
</evidence>
<keyword evidence="8 10" id="KW-0119">Carbohydrate metabolism</keyword>
<name>A0A8H7W3K0_9HELO</name>
<keyword evidence="14" id="KW-1185">Reference proteome</keyword>
<reference evidence="13" key="1">
    <citation type="submission" date="2021-02" db="EMBL/GenBank/DDBJ databases">
        <title>Genome sequence Cadophora malorum strain M34.</title>
        <authorList>
            <person name="Stefanovic E."/>
            <person name="Vu D."/>
            <person name="Scully C."/>
            <person name="Dijksterhuis J."/>
            <person name="Roader J."/>
            <person name="Houbraken J."/>
        </authorList>
    </citation>
    <scope>NUCLEOTIDE SEQUENCE</scope>
    <source>
        <strain evidence="13">M34</strain>
    </source>
</reference>
<evidence type="ECO:0000256" key="11">
    <source>
        <dbReference type="SAM" id="SignalP"/>
    </source>
</evidence>
<dbReference type="PANTHER" id="PTHR31490">
    <property type="entry name" value="GLYCOSYL HYDROLASE"/>
    <property type="match status" value="1"/>
</dbReference>
<comment type="subcellular location">
    <subcellularLocation>
        <location evidence="2">Secreted</location>
    </subcellularLocation>
</comment>
<gene>
    <name evidence="13" type="ORF">IFR04_010442</name>
</gene>
<keyword evidence="5" id="KW-0964">Secreted</keyword>
<evidence type="ECO:0000256" key="3">
    <source>
        <dbReference type="ARBA" id="ARBA00004851"/>
    </source>
</evidence>
<dbReference type="PANTHER" id="PTHR31490:SF35">
    <property type="entry name" value="ENDO-1,4-BETA-XYLANASE"/>
    <property type="match status" value="1"/>
</dbReference>
<keyword evidence="6" id="KW-0858">Xylan degradation</keyword>
<evidence type="ECO:0000256" key="2">
    <source>
        <dbReference type="ARBA" id="ARBA00004613"/>
    </source>
</evidence>
<dbReference type="InterPro" id="IPR044846">
    <property type="entry name" value="GH10"/>
</dbReference>
<evidence type="ECO:0000256" key="9">
    <source>
        <dbReference type="ARBA" id="ARBA00023326"/>
    </source>
</evidence>
<dbReference type="PRINTS" id="PR00134">
    <property type="entry name" value="GLHYDRLASE10"/>
</dbReference>
<keyword evidence="9 10" id="KW-0624">Polysaccharide degradation</keyword>
<organism evidence="13 14">
    <name type="scientific">Cadophora malorum</name>
    <dbReference type="NCBI Taxonomy" id="108018"/>
    <lineage>
        <taxon>Eukaryota</taxon>
        <taxon>Fungi</taxon>
        <taxon>Dikarya</taxon>
        <taxon>Ascomycota</taxon>
        <taxon>Pezizomycotina</taxon>
        <taxon>Leotiomycetes</taxon>
        <taxon>Helotiales</taxon>
        <taxon>Ploettnerulaceae</taxon>
        <taxon>Cadophora</taxon>
    </lineage>
</organism>
<evidence type="ECO:0000256" key="1">
    <source>
        <dbReference type="ARBA" id="ARBA00000681"/>
    </source>
</evidence>
<evidence type="ECO:0000256" key="10">
    <source>
        <dbReference type="RuleBase" id="RU361174"/>
    </source>
</evidence>
<dbReference type="GO" id="GO:0045493">
    <property type="term" value="P:xylan catabolic process"/>
    <property type="evidence" value="ECO:0007669"/>
    <property type="project" value="UniProtKB-KW"/>
</dbReference>